<dbReference type="Gene3D" id="3.40.50.300">
    <property type="entry name" value="P-loop containing nucleotide triphosphate hydrolases"/>
    <property type="match status" value="1"/>
</dbReference>
<name>A0A4V3XBL3_9AGAM</name>
<comment type="caution">
    <text evidence="4">The sequence shown here is derived from an EMBL/GenBank/DDBJ whole genome shotgun (WGS) entry which is preliminary data.</text>
</comment>
<dbReference type="InterPro" id="IPR030379">
    <property type="entry name" value="G_SEPTIN_dom"/>
</dbReference>
<dbReference type="AlphaFoldDB" id="A0A4V3XBL3"/>
<dbReference type="EMBL" id="SGPK01000549">
    <property type="protein sequence ID" value="THH02463.1"/>
    <property type="molecule type" value="Genomic_DNA"/>
</dbReference>
<evidence type="ECO:0000313" key="5">
    <source>
        <dbReference type="Proteomes" id="UP000308199"/>
    </source>
</evidence>
<dbReference type="PROSITE" id="PS51719">
    <property type="entry name" value="G_SEPTIN"/>
    <property type="match status" value="1"/>
</dbReference>
<proteinExistence type="inferred from homology"/>
<accession>A0A4V3XBL3</accession>
<feature type="non-terminal residue" evidence="4">
    <location>
        <position position="442"/>
    </location>
</feature>
<protein>
    <recommendedName>
        <fullName evidence="3">Septin-type G domain-containing protein</fullName>
    </recommendedName>
</protein>
<keyword evidence="1" id="KW-0342">GTP-binding</keyword>
<comment type="similarity">
    <text evidence="1">Belongs to the TRAFAC class TrmE-Era-EngA-EngB-Septin-like GTPase superfamily. Septin GTPase family.</text>
</comment>
<gene>
    <name evidence="4" type="ORF">EW145_g6745</name>
</gene>
<feature type="compositionally biased region" description="Basic residues" evidence="2">
    <location>
        <begin position="127"/>
        <end position="139"/>
    </location>
</feature>
<feature type="compositionally biased region" description="Acidic residues" evidence="2">
    <location>
        <begin position="399"/>
        <end position="408"/>
    </location>
</feature>
<evidence type="ECO:0000259" key="3">
    <source>
        <dbReference type="PROSITE" id="PS51719"/>
    </source>
</evidence>
<keyword evidence="5" id="KW-1185">Reference proteome</keyword>
<dbReference type="GO" id="GO:0005525">
    <property type="term" value="F:GTP binding"/>
    <property type="evidence" value="ECO:0007669"/>
    <property type="project" value="UniProtKB-KW"/>
</dbReference>
<feature type="compositionally biased region" description="Low complexity" evidence="2">
    <location>
        <begin position="422"/>
        <end position="431"/>
    </location>
</feature>
<evidence type="ECO:0000256" key="1">
    <source>
        <dbReference type="RuleBase" id="RU004560"/>
    </source>
</evidence>
<dbReference type="Pfam" id="PF00735">
    <property type="entry name" value="Septin"/>
    <property type="match status" value="2"/>
</dbReference>
<keyword evidence="1" id="KW-0547">Nucleotide-binding</keyword>
<evidence type="ECO:0000313" key="4">
    <source>
        <dbReference type="EMBL" id="THH02463.1"/>
    </source>
</evidence>
<feature type="region of interest" description="Disordered" evidence="2">
    <location>
        <begin position="109"/>
        <end position="139"/>
    </location>
</feature>
<dbReference type="SUPFAM" id="SSF52540">
    <property type="entry name" value="P-loop containing nucleoside triphosphate hydrolases"/>
    <property type="match status" value="1"/>
</dbReference>
<feature type="compositionally biased region" description="Basic and acidic residues" evidence="2">
    <location>
        <begin position="432"/>
        <end position="442"/>
    </location>
</feature>
<feature type="region of interest" description="Disordered" evidence="2">
    <location>
        <begin position="1"/>
        <end position="36"/>
    </location>
</feature>
<dbReference type="Proteomes" id="UP000308199">
    <property type="component" value="Unassembled WGS sequence"/>
</dbReference>
<dbReference type="InterPro" id="IPR027417">
    <property type="entry name" value="P-loop_NTPase"/>
</dbReference>
<feature type="region of interest" description="Disordered" evidence="2">
    <location>
        <begin position="379"/>
        <end position="442"/>
    </location>
</feature>
<dbReference type="PANTHER" id="PTHR18884">
    <property type="entry name" value="SEPTIN"/>
    <property type="match status" value="1"/>
</dbReference>
<reference evidence="4 5" key="1">
    <citation type="submission" date="2019-02" db="EMBL/GenBank/DDBJ databases">
        <title>Genome sequencing of the rare red list fungi Phellinidium pouzarii.</title>
        <authorList>
            <person name="Buettner E."/>
            <person name="Kellner H."/>
        </authorList>
    </citation>
    <scope>NUCLEOTIDE SEQUENCE [LARGE SCALE GENOMIC DNA]</scope>
    <source>
        <strain evidence="4 5">DSM 108285</strain>
    </source>
</reference>
<feature type="domain" description="Septin-type G" evidence="3">
    <location>
        <begin position="139"/>
        <end position="442"/>
    </location>
</feature>
<organism evidence="4 5">
    <name type="scientific">Phellinidium pouzarii</name>
    <dbReference type="NCBI Taxonomy" id="167371"/>
    <lineage>
        <taxon>Eukaryota</taxon>
        <taxon>Fungi</taxon>
        <taxon>Dikarya</taxon>
        <taxon>Basidiomycota</taxon>
        <taxon>Agaricomycotina</taxon>
        <taxon>Agaricomycetes</taxon>
        <taxon>Hymenochaetales</taxon>
        <taxon>Hymenochaetaceae</taxon>
        <taxon>Phellinidium</taxon>
    </lineage>
</organism>
<evidence type="ECO:0000256" key="2">
    <source>
        <dbReference type="SAM" id="MobiDB-lite"/>
    </source>
</evidence>
<sequence length="442" mass="48561">MVLGFGSRSSKKKGKGSGEHVVRMSPSLPEMSTQGLSWPSSLVDVASIRETPPQTPAPGATKVSFSSADHGAIPFHRPFRVSSSRAPSLNEGGRSAGPIASLYMMSHPPSAFSSKPPTERAGTPHSTRTRHSRSQRRRVAPTFNLMVAGAQGTGKSSLLRLLIDTADISPAASAEQRSSMDQFLRASGKRTERIGTACVEICESRFDRVLLSVIDTPGLDFQEGRELKLERQVSGIMKYLDLQYADTMGEESKVVRKSKGDQHVHLCIYLIDPDSIMTPSTRRPLPLFPAKDEPVLGKEVQTEQDQELLTMNPADLRVIRRLSERVNVLPIVSRSDVLTDEKLTAVKLAIRRDLHNAKLGFSVFGPAKVDEEVVVRPVASPDNSNESGSGSGQQTDEGFGGEESEEEEERRSRPVIKLNQNRRPLTRSTSRSRLERSDLEEK</sequence>
<dbReference type="OrthoDB" id="10261408at2759"/>